<evidence type="ECO:0000256" key="4">
    <source>
        <dbReference type="ARBA" id="ARBA00023136"/>
    </source>
</evidence>
<name>A0ABN2G4E6_9ACTN</name>
<dbReference type="EMBL" id="BAAANY010000005">
    <property type="protein sequence ID" value="GAA1664819.1"/>
    <property type="molecule type" value="Genomic_DNA"/>
</dbReference>
<reference evidence="9 10" key="1">
    <citation type="journal article" date="2019" name="Int. J. Syst. Evol. Microbiol.">
        <title>The Global Catalogue of Microorganisms (GCM) 10K type strain sequencing project: providing services to taxonomists for standard genome sequencing and annotation.</title>
        <authorList>
            <consortium name="The Broad Institute Genomics Platform"/>
            <consortium name="The Broad Institute Genome Sequencing Center for Infectious Disease"/>
            <person name="Wu L."/>
            <person name="Ma J."/>
        </authorList>
    </citation>
    <scope>NUCLEOTIDE SEQUENCE [LARGE SCALE GENOMIC DNA]</scope>
    <source>
        <strain evidence="9 10">JCM 14718</strain>
    </source>
</reference>
<protein>
    <recommendedName>
        <fullName evidence="7">Endolytic murein transglycosylase</fullName>
        <ecNumber evidence="7">4.2.2.29</ecNumber>
    </recommendedName>
    <alternativeName>
        <fullName evidence="7">Peptidoglycan lytic transglycosylase</fullName>
    </alternativeName>
    <alternativeName>
        <fullName evidence="7">Peptidoglycan polymerization terminase</fullName>
    </alternativeName>
</protein>
<proteinExistence type="inferred from homology"/>
<comment type="subcellular location">
    <subcellularLocation>
        <location evidence="7">Cell membrane</location>
        <topology evidence="7">Single-pass membrane protein</topology>
    </subcellularLocation>
</comment>
<keyword evidence="3 7" id="KW-1133">Transmembrane helix</keyword>
<feature type="region of interest" description="Disordered" evidence="8">
    <location>
        <begin position="1"/>
        <end position="38"/>
    </location>
</feature>
<dbReference type="RefSeq" id="WP_344308048.1">
    <property type="nucleotide sequence ID" value="NZ_BAAANY010000005.1"/>
</dbReference>
<keyword evidence="4 7" id="KW-0472">Membrane</keyword>
<keyword evidence="5 7" id="KW-0456">Lyase</keyword>
<evidence type="ECO:0000256" key="1">
    <source>
        <dbReference type="ARBA" id="ARBA00022475"/>
    </source>
</evidence>
<accession>A0ABN2G4E6</accession>
<sequence length="389" mass="41309">MSEDLVGLPFGGQDSVPDYDAPRPRGRRQSKHRRPPGRHRNLITALVVVSVLVVLGGGLVYAGSLVNTLIHGADYDGGGTGQVTIQIAQGQTLRQVGDTLVAKGVVKSTRAFTNAAEADTRSTSLQPGTYQLKSHMSAALALALLLDPSSRVQLTFTVTPGMTAKQAFASVAKTTRITVDQLTAAANNASAIGLPDWAKGKVEGFLYPDTYTLQPKDDATAALKMMITQSLKKMNGNGFITKAQAMGKNPYDALIVASLVVGEGIPSDYGKIARVFYNRLNPAAGTNGLLQSDATTIYSREIRGVPRNAELTTAELKDANDPYSTYAHKGLPPTPIGNPDLDALNAAVNPTPGTWIFFVKIDKAGHSGFATTNAEHERNKQLARQNGVL</sequence>
<dbReference type="InterPro" id="IPR003770">
    <property type="entry name" value="MLTG-like"/>
</dbReference>
<gene>
    <name evidence="7" type="primary">mltG</name>
    <name evidence="9" type="ORF">GCM10009765_13000</name>
</gene>
<organism evidence="9 10">
    <name type="scientific">Fodinicola feengrottensis</name>
    <dbReference type="NCBI Taxonomy" id="435914"/>
    <lineage>
        <taxon>Bacteria</taxon>
        <taxon>Bacillati</taxon>
        <taxon>Actinomycetota</taxon>
        <taxon>Actinomycetes</taxon>
        <taxon>Mycobacteriales</taxon>
        <taxon>Fodinicola</taxon>
    </lineage>
</organism>
<dbReference type="PANTHER" id="PTHR30518">
    <property type="entry name" value="ENDOLYTIC MUREIN TRANSGLYCOSYLASE"/>
    <property type="match status" value="1"/>
</dbReference>
<keyword evidence="10" id="KW-1185">Reference proteome</keyword>
<dbReference type="Pfam" id="PF02618">
    <property type="entry name" value="YceG"/>
    <property type="match status" value="1"/>
</dbReference>
<evidence type="ECO:0000313" key="9">
    <source>
        <dbReference type="EMBL" id="GAA1664819.1"/>
    </source>
</evidence>
<comment type="similarity">
    <text evidence="7">Belongs to the transglycosylase MltG family.</text>
</comment>
<evidence type="ECO:0000256" key="7">
    <source>
        <dbReference type="HAMAP-Rule" id="MF_02065"/>
    </source>
</evidence>
<evidence type="ECO:0000256" key="3">
    <source>
        <dbReference type="ARBA" id="ARBA00022989"/>
    </source>
</evidence>
<dbReference type="EC" id="4.2.2.29" evidence="7"/>
<evidence type="ECO:0000256" key="8">
    <source>
        <dbReference type="SAM" id="MobiDB-lite"/>
    </source>
</evidence>
<evidence type="ECO:0000256" key="2">
    <source>
        <dbReference type="ARBA" id="ARBA00022692"/>
    </source>
</evidence>
<dbReference type="Proteomes" id="UP001500618">
    <property type="component" value="Unassembled WGS sequence"/>
</dbReference>
<feature type="transmembrane region" description="Helical" evidence="7">
    <location>
        <begin position="42"/>
        <end position="62"/>
    </location>
</feature>
<evidence type="ECO:0000256" key="5">
    <source>
        <dbReference type="ARBA" id="ARBA00023239"/>
    </source>
</evidence>
<dbReference type="Gene3D" id="3.30.1490.480">
    <property type="entry name" value="Endolytic murein transglycosylase"/>
    <property type="match status" value="1"/>
</dbReference>
<dbReference type="PANTHER" id="PTHR30518:SF2">
    <property type="entry name" value="ENDOLYTIC MUREIN TRANSGLYCOSYLASE"/>
    <property type="match status" value="1"/>
</dbReference>
<keyword evidence="2 7" id="KW-0812">Transmembrane</keyword>
<comment type="caution">
    <text evidence="9">The sequence shown here is derived from an EMBL/GenBank/DDBJ whole genome shotgun (WGS) entry which is preliminary data.</text>
</comment>
<feature type="site" description="Important for catalytic activity" evidence="7">
    <location>
        <position position="263"/>
    </location>
</feature>
<dbReference type="NCBIfam" id="TIGR00247">
    <property type="entry name" value="endolytic transglycosylase MltG"/>
    <property type="match status" value="1"/>
</dbReference>
<dbReference type="HAMAP" id="MF_02065">
    <property type="entry name" value="MltG"/>
    <property type="match status" value="1"/>
</dbReference>
<comment type="catalytic activity">
    <reaction evidence="7">
        <text>a peptidoglycan chain = a peptidoglycan chain with N-acetyl-1,6-anhydromuramyl-[peptide] at the reducing end + a peptidoglycan chain with N-acetylglucosamine at the non-reducing end.</text>
        <dbReference type="EC" id="4.2.2.29"/>
    </reaction>
</comment>
<comment type="function">
    <text evidence="7">Functions as a peptidoglycan terminase that cleaves nascent peptidoglycan strands endolytically to terminate their elongation.</text>
</comment>
<keyword evidence="6 7" id="KW-0961">Cell wall biogenesis/degradation</keyword>
<evidence type="ECO:0000256" key="6">
    <source>
        <dbReference type="ARBA" id="ARBA00023316"/>
    </source>
</evidence>
<evidence type="ECO:0000313" key="10">
    <source>
        <dbReference type="Proteomes" id="UP001500618"/>
    </source>
</evidence>
<feature type="compositionally biased region" description="Basic residues" evidence="8">
    <location>
        <begin position="24"/>
        <end position="38"/>
    </location>
</feature>
<keyword evidence="1 7" id="KW-1003">Cell membrane</keyword>